<evidence type="ECO:0000313" key="2">
    <source>
        <dbReference type="EMBL" id="ONN27197.1"/>
    </source>
</evidence>
<proteinExistence type="predicted"/>
<evidence type="ECO:0000313" key="3">
    <source>
        <dbReference type="Proteomes" id="UP000242616"/>
    </source>
</evidence>
<feature type="domain" description="DRTGG" evidence="1">
    <location>
        <begin position="37"/>
        <end position="103"/>
    </location>
</feature>
<dbReference type="EMBL" id="LBFC01000018">
    <property type="protein sequence ID" value="ONN27197.1"/>
    <property type="molecule type" value="Genomic_DNA"/>
</dbReference>
<accession>A0ABX3IH94</accession>
<gene>
    <name evidence="2" type="ORF">XJ44_05280</name>
</gene>
<comment type="caution">
    <text evidence="2">The sequence shown here is derived from an EMBL/GenBank/DDBJ whole genome shotgun (WGS) entry which is preliminary data.</text>
</comment>
<dbReference type="Proteomes" id="UP000242616">
    <property type="component" value="Unassembled WGS sequence"/>
</dbReference>
<name>A0ABX3IH94_9BACT</name>
<evidence type="ECO:0000259" key="1">
    <source>
        <dbReference type="Pfam" id="PF07085"/>
    </source>
</evidence>
<keyword evidence="3" id="KW-1185">Reference proteome</keyword>
<dbReference type="Gene3D" id="3.40.1390.20">
    <property type="entry name" value="HprK N-terminal domain-like"/>
    <property type="match status" value="1"/>
</dbReference>
<organism evidence="2 3">
    <name type="scientific">Thermosipho affectus</name>
    <dbReference type="NCBI Taxonomy" id="660294"/>
    <lineage>
        <taxon>Bacteria</taxon>
        <taxon>Thermotogati</taxon>
        <taxon>Thermotogota</taxon>
        <taxon>Thermotogae</taxon>
        <taxon>Thermotogales</taxon>
        <taxon>Fervidobacteriaceae</taxon>
        <taxon>Thermosipho</taxon>
    </lineage>
</organism>
<dbReference type="SUPFAM" id="SSF75138">
    <property type="entry name" value="HprK N-terminal domain-like"/>
    <property type="match status" value="1"/>
</dbReference>
<dbReference type="InterPro" id="IPR028979">
    <property type="entry name" value="Ser_kin/Pase_Hpr-like_N_sf"/>
</dbReference>
<dbReference type="Pfam" id="PF07085">
    <property type="entry name" value="DRTGG"/>
    <property type="match status" value="1"/>
</dbReference>
<dbReference type="RefSeq" id="WP_077198316.1">
    <property type="nucleotide sequence ID" value="NZ_LBFC01000018.1"/>
</dbReference>
<reference evidence="2 3" key="1">
    <citation type="submission" date="2015-06" db="EMBL/GenBank/DDBJ databases">
        <title>Genome sequencing of Thermotogales isolates from hydrothermal vents.</title>
        <authorList>
            <person name="Haverkamp T.H."/>
            <person name="Kublanov I.V."/>
            <person name="Nesbo C.L."/>
        </authorList>
    </citation>
    <scope>NUCLEOTIDE SEQUENCE [LARGE SCALE GENOMIC DNA]</scope>
    <source>
        <strain evidence="3">ik275mar</strain>
    </source>
</reference>
<sequence length="109" mass="12138">MRLSEIIEKIGAREVFLRDDCEIIHAYTGDLLSMVMKNAESSSIWITVQNHLNIIAVAAMTGIKAILLCENLDFSDEVIEKAKEENICLLKIPDNAFVVSGKVYALGIR</sequence>
<protein>
    <submittedName>
        <fullName evidence="2">Iron-sulfur binding hydrogenase</fullName>
    </submittedName>
</protein>
<dbReference type="InterPro" id="IPR010766">
    <property type="entry name" value="DRTGG"/>
</dbReference>